<keyword evidence="10" id="KW-1185">Reference proteome</keyword>
<keyword evidence="4" id="KW-0106">Calcium</keyword>
<dbReference type="InterPro" id="IPR022764">
    <property type="entry name" value="Peptidase_S54_rhomboid_dom"/>
</dbReference>
<sequence length="465" mass="52201">MGDCFCYIYGTVIVIWFAALTLSLYGGLVAIFNHGIHLRGIALLCNTVLCTSVLFVISDAGQRVCQEMGTNFCGALYALRLGANKEVKQELNFFRYDVAMNPPVISLGGYATVNRNFLLSNARELFDKYDANADGRISLFELRNLITSENYAQDLPDGAVHRILKRADTDQNGYLDYPEFKQMIESPDWQITIQEAVRHYIQYTVPRRPVISVDTVDTGDGASGDLVYEDQYSFWPPPLGMLIISIAEIATFLTDLCNADTMMADGPVATKLLFTPYKRYEAWRFVTYMFVHVGVIHLVVNLLVQLLLGIPLEMVHHWWRVLIVYIAGVVAGSLATSVTDPYTRLAGASGGVYAVLLAHIATIVMNWSEMKWAAYQLLILLVLIIADVGTAIHDRYFTDREQSIGYTSHIAGALAGLLVGINVLRNLRVKSWEKKVWWISISVYILLMLGAIAWNIFYDDYFPKP</sequence>
<feature type="transmembrane region" description="Helical" evidence="7">
    <location>
        <begin position="285"/>
        <end position="312"/>
    </location>
</feature>
<dbReference type="InterPro" id="IPR018247">
    <property type="entry name" value="EF_Hand_1_Ca_BS"/>
</dbReference>
<dbReference type="GO" id="GO:0004252">
    <property type="term" value="F:serine-type endopeptidase activity"/>
    <property type="evidence" value="ECO:0007669"/>
    <property type="project" value="InterPro"/>
</dbReference>
<feature type="transmembrane region" description="Helical" evidence="7">
    <location>
        <begin position="436"/>
        <end position="457"/>
    </location>
</feature>
<dbReference type="Pfam" id="PF13499">
    <property type="entry name" value="EF-hand_7"/>
    <property type="match status" value="1"/>
</dbReference>
<evidence type="ECO:0000256" key="6">
    <source>
        <dbReference type="ARBA" id="ARBA00023136"/>
    </source>
</evidence>
<dbReference type="Proteomes" id="UP000502823">
    <property type="component" value="Unassembled WGS sequence"/>
</dbReference>
<comment type="subcellular location">
    <subcellularLocation>
        <location evidence="1">Membrane</location>
        <topology evidence="1">Multi-pass membrane protein</topology>
    </subcellularLocation>
</comment>
<comment type="similarity">
    <text evidence="2">Belongs to the peptidase S54 family.</text>
</comment>
<dbReference type="PANTHER" id="PTHR45840">
    <property type="entry name" value="RHOMBOID-RELATED PROTEIN"/>
    <property type="match status" value="1"/>
</dbReference>
<dbReference type="InterPro" id="IPR035952">
    <property type="entry name" value="Rhomboid-like_sf"/>
</dbReference>
<feature type="transmembrane region" description="Helical" evidence="7">
    <location>
        <begin position="38"/>
        <end position="58"/>
    </location>
</feature>
<dbReference type="InParanoid" id="A0A6L2PWT4"/>
<evidence type="ECO:0000256" key="4">
    <source>
        <dbReference type="ARBA" id="ARBA00022837"/>
    </source>
</evidence>
<dbReference type="FunCoup" id="A0A6L2PWT4">
    <property type="interactions" value="201"/>
</dbReference>
<evidence type="ECO:0000313" key="10">
    <source>
        <dbReference type="Proteomes" id="UP000502823"/>
    </source>
</evidence>
<feature type="transmembrane region" description="Helical" evidence="7">
    <location>
        <begin position="318"/>
        <end position="338"/>
    </location>
</feature>
<dbReference type="GO" id="GO:0016020">
    <property type="term" value="C:membrane"/>
    <property type="evidence" value="ECO:0007669"/>
    <property type="project" value="UniProtKB-SubCell"/>
</dbReference>
<dbReference type="SMART" id="SM00054">
    <property type="entry name" value="EFh"/>
    <property type="match status" value="2"/>
</dbReference>
<evidence type="ECO:0000256" key="2">
    <source>
        <dbReference type="ARBA" id="ARBA00009045"/>
    </source>
</evidence>
<organism evidence="9 10">
    <name type="scientific">Coptotermes formosanus</name>
    <name type="common">Formosan subterranean termite</name>
    <dbReference type="NCBI Taxonomy" id="36987"/>
    <lineage>
        <taxon>Eukaryota</taxon>
        <taxon>Metazoa</taxon>
        <taxon>Ecdysozoa</taxon>
        <taxon>Arthropoda</taxon>
        <taxon>Hexapoda</taxon>
        <taxon>Insecta</taxon>
        <taxon>Pterygota</taxon>
        <taxon>Neoptera</taxon>
        <taxon>Polyneoptera</taxon>
        <taxon>Dictyoptera</taxon>
        <taxon>Blattodea</taxon>
        <taxon>Blattoidea</taxon>
        <taxon>Termitoidae</taxon>
        <taxon>Rhinotermitidae</taxon>
        <taxon>Coptotermes</taxon>
    </lineage>
</organism>
<dbReference type="PROSITE" id="PS00018">
    <property type="entry name" value="EF_HAND_1"/>
    <property type="match status" value="2"/>
</dbReference>
<dbReference type="OrthoDB" id="418595at2759"/>
<evidence type="ECO:0000313" key="9">
    <source>
        <dbReference type="EMBL" id="GFG35048.1"/>
    </source>
</evidence>
<dbReference type="CDD" id="cd00051">
    <property type="entry name" value="EFh"/>
    <property type="match status" value="1"/>
</dbReference>
<feature type="transmembrane region" description="Helical" evidence="7">
    <location>
        <begin position="345"/>
        <end position="367"/>
    </location>
</feature>
<dbReference type="SUPFAM" id="SSF144091">
    <property type="entry name" value="Rhomboid-like"/>
    <property type="match status" value="1"/>
</dbReference>
<evidence type="ECO:0000256" key="1">
    <source>
        <dbReference type="ARBA" id="ARBA00004141"/>
    </source>
</evidence>
<evidence type="ECO:0000256" key="5">
    <source>
        <dbReference type="ARBA" id="ARBA00022989"/>
    </source>
</evidence>
<accession>A0A6L2PWT4</accession>
<dbReference type="InterPro" id="IPR051739">
    <property type="entry name" value="Rhomboid_IM_Serine_Proteases"/>
</dbReference>
<dbReference type="PROSITE" id="PS50222">
    <property type="entry name" value="EF_HAND_2"/>
    <property type="match status" value="2"/>
</dbReference>
<dbReference type="Gene3D" id="1.10.238.10">
    <property type="entry name" value="EF-hand"/>
    <property type="match status" value="1"/>
</dbReference>
<protein>
    <recommendedName>
        <fullName evidence="8">EF-hand domain-containing protein</fullName>
    </recommendedName>
</protein>
<feature type="domain" description="EF-hand" evidence="8">
    <location>
        <begin position="155"/>
        <end position="190"/>
    </location>
</feature>
<dbReference type="Gene3D" id="1.20.1540.10">
    <property type="entry name" value="Rhomboid-like"/>
    <property type="match status" value="1"/>
</dbReference>
<evidence type="ECO:0000256" key="7">
    <source>
        <dbReference type="SAM" id="Phobius"/>
    </source>
</evidence>
<dbReference type="GO" id="GO:0005509">
    <property type="term" value="F:calcium ion binding"/>
    <property type="evidence" value="ECO:0007669"/>
    <property type="project" value="InterPro"/>
</dbReference>
<dbReference type="SUPFAM" id="SSF47473">
    <property type="entry name" value="EF-hand"/>
    <property type="match status" value="1"/>
</dbReference>
<feature type="transmembrane region" description="Helical" evidence="7">
    <location>
        <begin position="373"/>
        <end position="392"/>
    </location>
</feature>
<gene>
    <name evidence="9" type="ORF">Cfor_07649</name>
</gene>
<proteinExistence type="inferred from homology"/>
<name>A0A6L2PWT4_COPFO</name>
<dbReference type="Pfam" id="PF01694">
    <property type="entry name" value="Rhomboid"/>
    <property type="match status" value="1"/>
</dbReference>
<keyword evidence="3 7" id="KW-0812">Transmembrane</keyword>
<dbReference type="InterPro" id="IPR011992">
    <property type="entry name" value="EF-hand-dom_pair"/>
</dbReference>
<feature type="transmembrane region" description="Helical" evidence="7">
    <location>
        <begin position="404"/>
        <end position="424"/>
    </location>
</feature>
<dbReference type="AlphaFoldDB" id="A0A6L2PWT4"/>
<feature type="non-terminal residue" evidence="9">
    <location>
        <position position="465"/>
    </location>
</feature>
<dbReference type="PANTHER" id="PTHR45840:SF8">
    <property type="entry name" value="RHOMBOID PROTEASE"/>
    <property type="match status" value="1"/>
</dbReference>
<evidence type="ECO:0000259" key="8">
    <source>
        <dbReference type="PROSITE" id="PS50222"/>
    </source>
</evidence>
<dbReference type="EMBL" id="BLKM01000519">
    <property type="protein sequence ID" value="GFG35048.1"/>
    <property type="molecule type" value="Genomic_DNA"/>
</dbReference>
<feature type="domain" description="EF-hand" evidence="8">
    <location>
        <begin position="117"/>
        <end position="152"/>
    </location>
</feature>
<comment type="caution">
    <text evidence="9">The sequence shown here is derived from an EMBL/GenBank/DDBJ whole genome shotgun (WGS) entry which is preliminary data.</text>
</comment>
<keyword evidence="6 7" id="KW-0472">Membrane</keyword>
<evidence type="ECO:0000256" key="3">
    <source>
        <dbReference type="ARBA" id="ARBA00022692"/>
    </source>
</evidence>
<reference evidence="10" key="1">
    <citation type="submission" date="2020-01" db="EMBL/GenBank/DDBJ databases">
        <title>Draft genome sequence of the Termite Coptotermes fromosanus.</title>
        <authorList>
            <person name="Itakura S."/>
            <person name="Yosikawa Y."/>
            <person name="Umezawa K."/>
        </authorList>
    </citation>
    <scope>NUCLEOTIDE SEQUENCE [LARGE SCALE GENOMIC DNA]</scope>
</reference>
<dbReference type="InterPro" id="IPR002048">
    <property type="entry name" value="EF_hand_dom"/>
</dbReference>
<keyword evidence="5 7" id="KW-1133">Transmembrane helix</keyword>
<feature type="transmembrane region" description="Helical" evidence="7">
    <location>
        <begin position="7"/>
        <end position="32"/>
    </location>
</feature>